<accession>A0A944H7B4</accession>
<gene>
    <name evidence="2" type="ORF">I8J34_07475</name>
</gene>
<name>A0A944H7B4_DENI1</name>
<keyword evidence="3" id="KW-1185">Reference proteome</keyword>
<dbReference type="RefSeq" id="WP_214360773.1">
    <property type="nucleotide sequence ID" value="NZ_JAEKFT010000006.1"/>
</dbReference>
<evidence type="ECO:0000313" key="3">
    <source>
        <dbReference type="Proteomes" id="UP000694660"/>
    </source>
</evidence>
<feature type="transmembrane region" description="Helical" evidence="1">
    <location>
        <begin position="60"/>
        <end position="82"/>
    </location>
</feature>
<keyword evidence="1" id="KW-1133">Transmembrane helix</keyword>
<proteinExistence type="predicted"/>
<dbReference type="EMBL" id="JAEKFT010000006">
    <property type="protein sequence ID" value="MBT0961014.1"/>
    <property type="molecule type" value="Genomic_DNA"/>
</dbReference>
<organism evidence="2 3">
    <name type="scientific">Denitromonas iodatirespirans</name>
    <dbReference type="NCBI Taxonomy" id="2795389"/>
    <lineage>
        <taxon>Bacteria</taxon>
        <taxon>Pseudomonadati</taxon>
        <taxon>Pseudomonadota</taxon>
        <taxon>Betaproteobacteria</taxon>
        <taxon>Rhodocyclales</taxon>
        <taxon>Zoogloeaceae</taxon>
        <taxon>Denitromonas</taxon>
    </lineage>
</organism>
<comment type="caution">
    <text evidence="2">The sequence shown here is derived from an EMBL/GenBank/DDBJ whole genome shotgun (WGS) entry which is preliminary data.</text>
</comment>
<dbReference type="AlphaFoldDB" id="A0A944H7B4"/>
<dbReference type="Proteomes" id="UP000694660">
    <property type="component" value="Unassembled WGS sequence"/>
</dbReference>
<keyword evidence="1" id="KW-0812">Transmembrane</keyword>
<keyword evidence="1" id="KW-0472">Membrane</keyword>
<evidence type="ECO:0000256" key="1">
    <source>
        <dbReference type="SAM" id="Phobius"/>
    </source>
</evidence>
<protein>
    <submittedName>
        <fullName evidence="2">Uncharacterized protein</fullName>
    </submittedName>
</protein>
<sequence>MKRLFLVLAVLAWIAAASVALTRLWFAYPDIFPALPGPWVSYLLDAYGAQNAEDVADLEILIGLAVSIPVVTLMTVVGLWVVRRRP</sequence>
<reference evidence="3" key="1">
    <citation type="journal article" date="2022" name="ISME J.">
        <title>Genetic and phylogenetic analysis of dissimilatory iodate-reducing bacteria identifies potential niches across the world's oceans.</title>
        <authorList>
            <person name="Reyes-Umana V."/>
            <person name="Henning Z."/>
            <person name="Lee K."/>
            <person name="Barnum T.P."/>
            <person name="Coates J.D."/>
        </authorList>
    </citation>
    <scope>NUCLEOTIDE SEQUENCE [LARGE SCALE GENOMIC DNA]</scope>
    <source>
        <strain evidence="3">IR12</strain>
    </source>
</reference>
<evidence type="ECO:0000313" key="2">
    <source>
        <dbReference type="EMBL" id="MBT0961014.1"/>
    </source>
</evidence>